<evidence type="ECO:0000313" key="2">
    <source>
        <dbReference type="Proteomes" id="UP001341840"/>
    </source>
</evidence>
<dbReference type="Proteomes" id="UP001341840">
    <property type="component" value="Unassembled WGS sequence"/>
</dbReference>
<proteinExistence type="predicted"/>
<reference evidence="1 2" key="1">
    <citation type="journal article" date="2023" name="Plants (Basel)">
        <title>Bridging the Gap: Combining Genomics and Transcriptomics Approaches to Understand Stylosanthes scabra, an Orphan Legume from the Brazilian Caatinga.</title>
        <authorList>
            <person name="Ferreira-Neto J.R.C."/>
            <person name="da Silva M.D."/>
            <person name="Binneck E."/>
            <person name="de Melo N.F."/>
            <person name="da Silva R.H."/>
            <person name="de Melo A.L.T.M."/>
            <person name="Pandolfi V."/>
            <person name="Bustamante F.O."/>
            <person name="Brasileiro-Vidal A.C."/>
            <person name="Benko-Iseppon A.M."/>
        </authorList>
    </citation>
    <scope>NUCLEOTIDE SEQUENCE [LARGE SCALE GENOMIC DNA]</scope>
    <source>
        <tissue evidence="1">Leaves</tissue>
    </source>
</reference>
<comment type="caution">
    <text evidence="1">The sequence shown here is derived from an EMBL/GenBank/DDBJ whole genome shotgun (WGS) entry which is preliminary data.</text>
</comment>
<keyword evidence="2" id="KW-1185">Reference proteome</keyword>
<organism evidence="1 2">
    <name type="scientific">Stylosanthes scabra</name>
    <dbReference type="NCBI Taxonomy" id="79078"/>
    <lineage>
        <taxon>Eukaryota</taxon>
        <taxon>Viridiplantae</taxon>
        <taxon>Streptophyta</taxon>
        <taxon>Embryophyta</taxon>
        <taxon>Tracheophyta</taxon>
        <taxon>Spermatophyta</taxon>
        <taxon>Magnoliopsida</taxon>
        <taxon>eudicotyledons</taxon>
        <taxon>Gunneridae</taxon>
        <taxon>Pentapetalae</taxon>
        <taxon>rosids</taxon>
        <taxon>fabids</taxon>
        <taxon>Fabales</taxon>
        <taxon>Fabaceae</taxon>
        <taxon>Papilionoideae</taxon>
        <taxon>50 kb inversion clade</taxon>
        <taxon>dalbergioids sensu lato</taxon>
        <taxon>Dalbergieae</taxon>
        <taxon>Pterocarpus clade</taxon>
        <taxon>Stylosanthes</taxon>
    </lineage>
</organism>
<accession>A0ABU6V8Y7</accession>
<evidence type="ECO:0000313" key="1">
    <source>
        <dbReference type="EMBL" id="MED6170145.1"/>
    </source>
</evidence>
<dbReference type="EMBL" id="JASCZI010151145">
    <property type="protein sequence ID" value="MED6170145.1"/>
    <property type="molecule type" value="Genomic_DNA"/>
</dbReference>
<gene>
    <name evidence="1" type="ORF">PIB30_028125</name>
</gene>
<protein>
    <submittedName>
        <fullName evidence="1">Uncharacterized protein</fullName>
    </submittedName>
</protein>
<name>A0ABU6V8Y7_9FABA</name>
<sequence length="103" mass="10782">MLNGGSTVRSNNDQQLSGLGYGVTVVILVGVGVGDAACSGSDNAMKAVRGDGVCHSWRCVCDSLMVMRQWLPLLPFIGHELGGRQGGASNSTVMMVFYDDSSI</sequence>